<sequence length="524" mass="59676">MSKKQITSALPFRDGLFSGQTEITDISAALCGRAQNLGSCLGIPFIPQIAIDKLEVVIALRFPVIRDTEGIYDHMKALARKASGCRTYDPTRSLLHGETTPRGFHEDLEPPRNPEFRRIRKAKTSMYIQCRKQDRSFPPLIRPMLPGQFAGFWPTNSKTRLPQMLHTCRHIQLDWVKEIPVDNYFSPRTYLEAIFVLDLNVNRTLANHPFLTQPSLSDEQIATAFFPNPKVKQSAVDNFCDPKLPQEAIIQALENTIHVQMSVLYADLVRALAEVPNFPLSKAPASTWQQAFSWAQLTYVEINRHLEVDDAPRTARAMEGSFNVAVRKYRKLNHAKEQEGNLREPAYDKDAVSFGSVLRQGSKGRQIANAAVKIYSKSNNLIRMELKLNGYEGTTYDMPKGLSKSIMTFLPEGLADIVLRVAFYSQKTFDKLIKNMPDIKTPRMEELVAFFQRLRAEVSKEENKAIVERIIARLEFHPCLNMTLIDDHEMAKMLRRLKRKGLFISRGDSSAPRYLPNINKIHSS</sequence>
<gene>
    <name evidence="1" type="ORF">CXU09_08740</name>
</gene>
<evidence type="ECO:0000313" key="1">
    <source>
        <dbReference type="EMBL" id="PNC54625.1"/>
    </source>
</evidence>
<comment type="caution">
    <text evidence="1">The sequence shown here is derived from an EMBL/GenBank/DDBJ whole genome shotgun (WGS) entry which is preliminary data.</text>
</comment>
<organism evidence="1 2">
    <name type="scientific">Akkermansia muciniphila</name>
    <dbReference type="NCBI Taxonomy" id="239935"/>
    <lineage>
        <taxon>Bacteria</taxon>
        <taxon>Pseudomonadati</taxon>
        <taxon>Verrucomicrobiota</taxon>
        <taxon>Verrucomicrobiia</taxon>
        <taxon>Verrucomicrobiales</taxon>
        <taxon>Akkermansiaceae</taxon>
        <taxon>Akkermansia</taxon>
    </lineage>
</organism>
<reference evidence="1 2" key="1">
    <citation type="journal article" date="2017" name="BMC Genomics">
        <title>Genome sequencing of 39 Akkermansia muciniphila isolates reveals its population structure, genomic and functional diverisity, and global distribution in mammalian gut microbiotas.</title>
        <authorList>
            <person name="Guo X."/>
            <person name="Li S."/>
            <person name="Zhang J."/>
            <person name="Wu F."/>
            <person name="Li X."/>
            <person name="Wu D."/>
            <person name="Zhang M."/>
            <person name="Ou Z."/>
            <person name="Jie Z."/>
            <person name="Yan Q."/>
            <person name="Li P."/>
            <person name="Yi J."/>
            <person name="Peng Y."/>
        </authorList>
    </citation>
    <scope>NUCLEOTIDE SEQUENCE [LARGE SCALE GENOMIC DNA]</scope>
    <source>
        <strain evidence="1 2">GP43</strain>
    </source>
</reference>
<dbReference type="RefSeq" id="WP_102735840.1">
    <property type="nucleotide sequence ID" value="NZ_PJKN01000005.1"/>
</dbReference>
<dbReference type="AlphaFoldDB" id="A0AAP8T8J1"/>
<proteinExistence type="predicted"/>
<dbReference type="EMBL" id="PJKN01000005">
    <property type="protein sequence ID" value="PNC54625.1"/>
    <property type="molecule type" value="Genomic_DNA"/>
</dbReference>
<evidence type="ECO:0000313" key="2">
    <source>
        <dbReference type="Proteomes" id="UP000235914"/>
    </source>
</evidence>
<protein>
    <submittedName>
        <fullName evidence="1">Uncharacterized protein</fullName>
    </submittedName>
</protein>
<name>A0AAP8T8J1_9BACT</name>
<accession>A0AAP8T8J1</accession>
<dbReference type="Proteomes" id="UP000235914">
    <property type="component" value="Unassembled WGS sequence"/>
</dbReference>